<protein>
    <submittedName>
        <fullName evidence="1">Uncharacterized protein</fullName>
    </submittedName>
</protein>
<accession>A0A5X8Y0A5</accession>
<proteinExistence type="predicted"/>
<gene>
    <name evidence="1" type="ORF">EVG73_22350</name>
</gene>
<dbReference type="EMBL" id="AAHWTY010000088">
    <property type="protein sequence ID" value="ECB1915100.1"/>
    <property type="molecule type" value="Genomic_DNA"/>
</dbReference>
<organism evidence="1">
    <name type="scientific">Salmonella newport</name>
    <dbReference type="NCBI Taxonomy" id="108619"/>
    <lineage>
        <taxon>Bacteria</taxon>
        <taxon>Pseudomonadati</taxon>
        <taxon>Pseudomonadota</taxon>
        <taxon>Gammaproteobacteria</taxon>
        <taxon>Enterobacterales</taxon>
        <taxon>Enterobacteriaceae</taxon>
        <taxon>Salmonella</taxon>
    </lineage>
</organism>
<comment type="caution">
    <text evidence="1">The sequence shown here is derived from an EMBL/GenBank/DDBJ whole genome shotgun (WGS) entry which is preliminary data.</text>
</comment>
<dbReference type="AlphaFoldDB" id="A0A5X8Y0A5"/>
<sequence length="78" mass="8744">MKYEEITMQKAAVKVSIPGNEVIQQIIDCVIDDISKFPVTNKTREHLAALIVNEISRRLGNEIKISMDAESLGNGFLR</sequence>
<evidence type="ECO:0000313" key="1">
    <source>
        <dbReference type="EMBL" id="ECB1915100.1"/>
    </source>
</evidence>
<reference evidence="1" key="1">
    <citation type="submission" date="2019-01" db="EMBL/GenBank/DDBJ databases">
        <authorList>
            <person name="Ashton P.M."/>
            <person name="Dallman T."/>
            <person name="Nair S."/>
            <person name="De Pinna E."/>
            <person name="Peters T."/>
            <person name="Grant K."/>
        </authorList>
    </citation>
    <scope>NUCLEOTIDE SEQUENCE</scope>
    <source>
        <strain evidence="1">500372</strain>
    </source>
</reference>
<name>A0A5X8Y0A5_SALNE</name>